<dbReference type="InterPro" id="IPR032708">
    <property type="entry name" value="McjB_C"/>
</dbReference>
<dbReference type="OrthoDB" id="3629336at2"/>
<evidence type="ECO:0000259" key="1">
    <source>
        <dbReference type="Pfam" id="PF13471"/>
    </source>
</evidence>
<reference evidence="2 3" key="1">
    <citation type="submission" date="2018-03" db="EMBL/GenBank/DDBJ databases">
        <title>Genomic Encyclopedia of Type Strains, Phase III (KMG-III): the genomes of soil and plant-associated and newly described type strains.</title>
        <authorList>
            <person name="Whitman W."/>
        </authorList>
    </citation>
    <scope>NUCLEOTIDE SEQUENCE [LARGE SCALE GENOMIC DNA]</scope>
    <source>
        <strain evidence="2 3">CGMCC 4.7125</strain>
    </source>
</reference>
<evidence type="ECO:0000313" key="3">
    <source>
        <dbReference type="Proteomes" id="UP000238362"/>
    </source>
</evidence>
<name>A0A2T0LQM0_9PSEU</name>
<dbReference type="AlphaFoldDB" id="A0A2T0LQM0"/>
<dbReference type="EMBL" id="PVNH01000009">
    <property type="protein sequence ID" value="PRX45625.1"/>
    <property type="molecule type" value="Genomic_DNA"/>
</dbReference>
<dbReference type="Proteomes" id="UP000238362">
    <property type="component" value="Unassembled WGS sequence"/>
</dbReference>
<proteinExistence type="predicted"/>
<accession>A0A2T0LQM0</accession>
<gene>
    <name evidence="2" type="ORF">B0I33_109288</name>
</gene>
<dbReference type="Pfam" id="PF13471">
    <property type="entry name" value="Transglut_core3"/>
    <property type="match status" value="1"/>
</dbReference>
<organism evidence="2 3">
    <name type="scientific">Prauserella shujinwangii</name>
    <dbReference type="NCBI Taxonomy" id="1453103"/>
    <lineage>
        <taxon>Bacteria</taxon>
        <taxon>Bacillati</taxon>
        <taxon>Actinomycetota</taxon>
        <taxon>Actinomycetes</taxon>
        <taxon>Pseudonocardiales</taxon>
        <taxon>Pseudonocardiaceae</taxon>
        <taxon>Prauserella</taxon>
    </lineage>
</organism>
<evidence type="ECO:0000313" key="2">
    <source>
        <dbReference type="EMBL" id="PRX45625.1"/>
    </source>
</evidence>
<dbReference type="InterPro" id="IPR053521">
    <property type="entry name" value="McjB-like"/>
</dbReference>
<dbReference type="RefSeq" id="WP_106180807.1">
    <property type="nucleotide sequence ID" value="NZ_PVNH01000009.1"/>
</dbReference>
<comment type="caution">
    <text evidence="2">The sequence shown here is derived from an EMBL/GenBank/DDBJ whole genome shotgun (WGS) entry which is preliminary data.</text>
</comment>
<protein>
    <submittedName>
        <fullName evidence="2">Transglutaminase superfamily protein</fullName>
    </submittedName>
</protein>
<dbReference type="NCBIfam" id="NF033537">
    <property type="entry name" value="lasso_biosyn_B2"/>
    <property type="match status" value="1"/>
</dbReference>
<sequence>MTVRRRIRLVLEALHAVAVLAAIEAGLRVTDLPTVCRLLRVRLDLESARPPAVERAVLPRRMRPAVLACGAVVTRWPAGDTCLRRCLLLGHRLRALRPVLRIGVRRVDGGEFSAHSWLEIGGRTLDPAATGYAALGSAGR</sequence>
<feature type="domain" description="Microcin J25-processing protein McjB C-terminal" evidence="1">
    <location>
        <begin position="27"/>
        <end position="126"/>
    </location>
</feature>
<keyword evidence="3" id="KW-1185">Reference proteome</keyword>